<dbReference type="Pfam" id="PF01612">
    <property type="entry name" value="DNA_pol_A_exo1"/>
    <property type="match status" value="1"/>
</dbReference>
<evidence type="ECO:0000256" key="3">
    <source>
        <dbReference type="ARBA" id="ARBA00022806"/>
    </source>
</evidence>
<dbReference type="Gene3D" id="3.30.420.10">
    <property type="entry name" value="Ribonuclease H-like superfamily/Ribonuclease H"/>
    <property type="match status" value="1"/>
</dbReference>
<dbReference type="SUPFAM" id="SSF53098">
    <property type="entry name" value="Ribonuclease H-like"/>
    <property type="match status" value="1"/>
</dbReference>
<evidence type="ECO:0000256" key="4">
    <source>
        <dbReference type="ARBA" id="ARBA00022840"/>
    </source>
</evidence>
<proteinExistence type="predicted"/>
<evidence type="ECO:0000259" key="6">
    <source>
        <dbReference type="Pfam" id="PF13087"/>
    </source>
</evidence>
<gene>
    <name evidence="7" type="ORF">HDU87_003990</name>
</gene>
<dbReference type="InterPro" id="IPR047187">
    <property type="entry name" value="SF1_C_Upf1"/>
</dbReference>
<keyword evidence="4" id="KW-0067">ATP-binding</keyword>
<dbReference type="Pfam" id="PF13245">
    <property type="entry name" value="AAA_19"/>
    <property type="match status" value="1"/>
</dbReference>
<reference evidence="7" key="1">
    <citation type="submission" date="2020-05" db="EMBL/GenBank/DDBJ databases">
        <title>Phylogenomic resolution of chytrid fungi.</title>
        <authorList>
            <person name="Stajich J.E."/>
            <person name="Amses K."/>
            <person name="Simmons R."/>
            <person name="Seto K."/>
            <person name="Myers J."/>
            <person name="Bonds A."/>
            <person name="Quandt C.A."/>
            <person name="Barry K."/>
            <person name="Liu P."/>
            <person name="Grigoriev I."/>
            <person name="Longcore J.E."/>
            <person name="James T.Y."/>
        </authorList>
    </citation>
    <scope>NUCLEOTIDE SEQUENCE</scope>
    <source>
        <strain evidence="7">JEL0379</strain>
    </source>
</reference>
<dbReference type="GO" id="GO:0003676">
    <property type="term" value="F:nucleic acid binding"/>
    <property type="evidence" value="ECO:0007669"/>
    <property type="project" value="InterPro"/>
</dbReference>
<dbReference type="Proteomes" id="UP001212152">
    <property type="component" value="Unassembled WGS sequence"/>
</dbReference>
<dbReference type="GO" id="GO:0006139">
    <property type="term" value="P:nucleobase-containing compound metabolic process"/>
    <property type="evidence" value="ECO:0007669"/>
    <property type="project" value="InterPro"/>
</dbReference>
<sequence length="870" mass="96378">MVSQVLFPHIDGLAKQPELETRLFLYDAVSHADIDWLLNNDNLSSALTVGLDTEFDGPQLGLIQLATEHRGLLIKIHATRKSCHSPRIRNPALEQLFANPRIRKTGCELSKDALLLWATFNHQMRAGVDLTALYCPSTLRSPYRKKKSLFALFSEMYLPAEKPLKKDKNTTTSSWTGEALSLTQLSYAILDAWVSYKVGVRDPVKMAKATVLDFANVDRGVLCVLAEHMMAALTEEHMRQDGYDSRFSTVTRQDDGNYEIANTQYRNKLMFEDKVLIELETGELRSGSVERGNHGKKKLVKTDQQLSSPVVSVAVVEQGGGRGADERLRDLFPSLILHGTLNAAAIPFFHRIFLRRADGRKADPVIHDLSLHNLNESQAKAVNVMLRSEKPVTLIHGPPGTGKTHTITAAVAASLSVEDHHEFYVLTCQTNAATRNLGVTLLKRGVEDFKIVVSDEFYVEWHEEEYKVIRDHVVKASDAQADKLESLIGAKTVVLCCLAQLSKENLIDILQARQITHLIIDEASQISLANLPHLLALYGKTLQRITFVGDPEQLAPYGNEEHPAVMSIFERHLPDVMLKEQYRMPNDLGSFISDHVYRRQLVSHKRPRRESSISFVDVASGCESKSGTGYQNACEADAVVNCVMSKFLDRDFVVITPYIAQREYIAARLREAISRARLAGRTDRNPEAADERVHTVDTVQGQEADVVVFSAVRTTAPGFLRNRRRLNVALTRAKNRLIVVARLDLFRNGAASDTLLGEFVREMEDKATTLAVAVDVSDDSTAAAAAVNPSPIIAAPARARARAHAAVGVDVAPPPLVKHALQQTAPVTGLVQERSVTPVESVQQEMNASPTELVLQEIGNRVWPRVAGRA</sequence>
<feature type="domain" description="3'-5' exonuclease" evidence="5">
    <location>
        <begin position="45"/>
        <end position="197"/>
    </location>
</feature>
<dbReference type="AlphaFoldDB" id="A0AAD5XQZ2"/>
<protein>
    <recommendedName>
        <fullName evidence="9">AAA+ ATPase domain-containing protein</fullName>
    </recommendedName>
</protein>
<dbReference type="GO" id="GO:0043139">
    <property type="term" value="F:5'-3' DNA helicase activity"/>
    <property type="evidence" value="ECO:0007669"/>
    <property type="project" value="TreeGrafter"/>
</dbReference>
<dbReference type="InterPro" id="IPR027417">
    <property type="entry name" value="P-loop_NTPase"/>
</dbReference>
<dbReference type="Pfam" id="PF13087">
    <property type="entry name" value="AAA_12"/>
    <property type="match status" value="1"/>
</dbReference>
<keyword evidence="8" id="KW-1185">Reference proteome</keyword>
<evidence type="ECO:0000313" key="7">
    <source>
        <dbReference type="EMBL" id="KAJ3184589.1"/>
    </source>
</evidence>
<comment type="caution">
    <text evidence="7">The sequence shown here is derived from an EMBL/GenBank/DDBJ whole genome shotgun (WGS) entry which is preliminary data.</text>
</comment>
<dbReference type="GO" id="GO:0008408">
    <property type="term" value="F:3'-5' exonuclease activity"/>
    <property type="evidence" value="ECO:0007669"/>
    <property type="project" value="InterPro"/>
</dbReference>
<evidence type="ECO:0000313" key="8">
    <source>
        <dbReference type="Proteomes" id="UP001212152"/>
    </source>
</evidence>
<dbReference type="InterPro" id="IPR012337">
    <property type="entry name" value="RNaseH-like_sf"/>
</dbReference>
<dbReference type="PANTHER" id="PTHR43788:SF8">
    <property type="entry name" value="DNA-BINDING PROTEIN SMUBP-2"/>
    <property type="match status" value="1"/>
</dbReference>
<organism evidence="7 8">
    <name type="scientific">Geranomyces variabilis</name>
    <dbReference type="NCBI Taxonomy" id="109894"/>
    <lineage>
        <taxon>Eukaryota</taxon>
        <taxon>Fungi</taxon>
        <taxon>Fungi incertae sedis</taxon>
        <taxon>Chytridiomycota</taxon>
        <taxon>Chytridiomycota incertae sedis</taxon>
        <taxon>Chytridiomycetes</taxon>
        <taxon>Spizellomycetales</taxon>
        <taxon>Powellomycetaceae</taxon>
        <taxon>Geranomyces</taxon>
    </lineage>
</organism>
<evidence type="ECO:0000256" key="1">
    <source>
        <dbReference type="ARBA" id="ARBA00022741"/>
    </source>
</evidence>
<dbReference type="InterPro" id="IPR050534">
    <property type="entry name" value="Coronavir_polyprotein_1ab"/>
</dbReference>
<keyword evidence="3" id="KW-0347">Helicase</keyword>
<dbReference type="InterPro" id="IPR036397">
    <property type="entry name" value="RNaseH_sf"/>
</dbReference>
<accession>A0AAD5XQZ2</accession>
<keyword evidence="2" id="KW-0378">Hydrolase</keyword>
<evidence type="ECO:0008006" key="9">
    <source>
        <dbReference type="Google" id="ProtNLM"/>
    </source>
</evidence>
<dbReference type="InterPro" id="IPR041679">
    <property type="entry name" value="DNA2/NAM7-like_C"/>
</dbReference>
<keyword evidence="1" id="KW-0547">Nucleotide-binding</keyword>
<evidence type="ECO:0000256" key="2">
    <source>
        <dbReference type="ARBA" id="ARBA00022801"/>
    </source>
</evidence>
<feature type="domain" description="DNA2/NAM7 helicase-like C-terminal" evidence="6">
    <location>
        <begin position="572"/>
        <end position="742"/>
    </location>
</feature>
<dbReference type="PANTHER" id="PTHR43788">
    <property type="entry name" value="DNA2/NAM7 HELICASE FAMILY MEMBER"/>
    <property type="match status" value="1"/>
</dbReference>
<dbReference type="InterPro" id="IPR002562">
    <property type="entry name" value="3'-5'_exonuclease_dom"/>
</dbReference>
<dbReference type="SUPFAM" id="SSF52540">
    <property type="entry name" value="P-loop containing nucleoside triphosphate hydrolases"/>
    <property type="match status" value="1"/>
</dbReference>
<evidence type="ECO:0000259" key="5">
    <source>
        <dbReference type="Pfam" id="PF01612"/>
    </source>
</evidence>
<dbReference type="CDD" id="cd18808">
    <property type="entry name" value="SF1_C_Upf1"/>
    <property type="match status" value="1"/>
</dbReference>
<dbReference type="Gene3D" id="3.40.50.300">
    <property type="entry name" value="P-loop containing nucleotide triphosphate hydrolases"/>
    <property type="match status" value="2"/>
</dbReference>
<dbReference type="EMBL" id="JADGJQ010000003">
    <property type="protein sequence ID" value="KAJ3184589.1"/>
    <property type="molecule type" value="Genomic_DNA"/>
</dbReference>
<dbReference type="GO" id="GO:0005524">
    <property type="term" value="F:ATP binding"/>
    <property type="evidence" value="ECO:0007669"/>
    <property type="project" value="UniProtKB-KW"/>
</dbReference>
<name>A0AAD5XQZ2_9FUNG</name>